<evidence type="ECO:0008006" key="4">
    <source>
        <dbReference type="Google" id="ProtNLM"/>
    </source>
</evidence>
<evidence type="ECO:0000313" key="3">
    <source>
        <dbReference type="Proteomes" id="UP000232883"/>
    </source>
</evidence>
<keyword evidence="3" id="KW-1185">Reference proteome</keyword>
<protein>
    <recommendedName>
        <fullName evidence="4">TonB-dependent receptor</fullName>
    </recommendedName>
</protein>
<dbReference type="AlphaFoldDB" id="A0A2K8YTE3"/>
<dbReference type="RefSeq" id="WP_100986316.1">
    <property type="nucleotide sequence ID" value="NZ_CP025096.1"/>
</dbReference>
<dbReference type="Gene3D" id="2.60.40.1930">
    <property type="match status" value="1"/>
</dbReference>
<proteinExistence type="predicted"/>
<dbReference type="EMBL" id="CP025096">
    <property type="protein sequence ID" value="AUD00893.1"/>
    <property type="molecule type" value="Genomic_DNA"/>
</dbReference>
<dbReference type="Gene3D" id="2.60.40.1120">
    <property type="entry name" value="Carboxypeptidase-like, regulatory domain"/>
    <property type="match status" value="1"/>
</dbReference>
<dbReference type="KEGG" id="spir:CWM47_03120"/>
<accession>A0A2K8YTE3</accession>
<dbReference type="SUPFAM" id="SSF49464">
    <property type="entry name" value="Carboxypeptidase regulatory domain-like"/>
    <property type="match status" value="1"/>
</dbReference>
<evidence type="ECO:0000313" key="2">
    <source>
        <dbReference type="EMBL" id="AUD00893.1"/>
    </source>
</evidence>
<dbReference type="OrthoDB" id="1223654at2"/>
<name>A0A2K8YTE3_9BACT</name>
<dbReference type="Proteomes" id="UP000232883">
    <property type="component" value="Chromosome"/>
</dbReference>
<feature type="signal peptide" evidence="1">
    <location>
        <begin position="1"/>
        <end position="19"/>
    </location>
</feature>
<dbReference type="Pfam" id="PF13715">
    <property type="entry name" value="CarbopepD_reg_2"/>
    <property type="match status" value="1"/>
</dbReference>
<dbReference type="Gene3D" id="2.170.130.10">
    <property type="entry name" value="TonB-dependent receptor, plug domain"/>
    <property type="match status" value="1"/>
</dbReference>
<keyword evidence="1" id="KW-0732">Signal</keyword>
<reference evidence="2 3" key="1">
    <citation type="submission" date="2017-11" db="EMBL/GenBank/DDBJ databases">
        <title>Taxonomic description and genome sequences of Spirosoma HA7 sp. nov., isolated from pollen microhabitat of Corylus avellana.</title>
        <authorList>
            <person name="Ambika Manirajan B."/>
            <person name="Suarez C."/>
            <person name="Ratering S."/>
            <person name="Geissler-Plaum R."/>
            <person name="Cardinale M."/>
            <person name="Sylvia S."/>
        </authorList>
    </citation>
    <scope>NUCLEOTIDE SEQUENCE [LARGE SCALE GENOMIC DNA]</scope>
    <source>
        <strain evidence="2 3">HA7</strain>
    </source>
</reference>
<dbReference type="InterPro" id="IPR008969">
    <property type="entry name" value="CarboxyPept-like_regulatory"/>
</dbReference>
<sequence length="905" mass="100471">MKLCTLIFLFAGIATCLFGQTGKLSGRVLDAKTLQPLPFTNVYINNTTIGTSANASGEFTLVNLPVGTTEIVFSFLGYIPQKQKIIVSEKTISTITIQLTPDAQQVSEVQVKAGRDKAWEKQLRRFERVFLGNTSSCKILNSWVLNFTEEANSITANASLPLEIENRLLGYKLFFQLKKFGSSSTGFFIVGDVRFTELETADASTALSWTKNREQAYRGSVKHLMKSILDKQIARQGFSVYRDKINGKLHNTNFTIDLQQNLIPYDTTAIVTASSSVNEYRISMKEKMEVIYTNDFTQTSFYTDLPNPVSWLDATNGYVLVNKEGTLLNPTQVIIAGTMADARVASMLPLDYKPGSRIVIQSPTSLLAKKLQEKVYLHTDKPYYYPGDNIWFSAYMTYRTPGLMDTLSKVLYVDLINVSRKTSKQLILKLDSGRSASAFKLPTTIAPGNYILRAYTQWMRNYGIDQFFYKPISILPLDQGVVSTSSKAISDAVLKISFDKDIYKKRDKVNMVFSLDSTEQTDIMKGTFSVSVVDETVASPFGESTSIKSNFELPDLSQNTPPQLNFPIETGITIQGVYQDKKGKGKKTTFTLLPENLGGIYPVTTGSVGQFSLTNLSIYDSTKFVVQPADGKIRLFGNDVPELPENLPAFSLPQTPLKTPHVVYSLDSLQAKILEAVTVSAKKIVKYESSYGQPDQIITGESIESYATIAEAIAAKLPSYKLIYDQTNWYLIWARASVPTSTDIRTGSSLASHEPTLYVNNVLVVGETTGDRLMQLNPSLIDHIELNGMITSNQGANGSSGLINVFTKRTSEVNSKPLSVLKVRGFDREVPFISVNYERLTPTTDIQDYRSTLYWNPRINLTSTLPSAALSFFTSDQTGTYRVVVEGITNKGNAIRSEARISVIN</sequence>
<evidence type="ECO:0000256" key="1">
    <source>
        <dbReference type="SAM" id="SignalP"/>
    </source>
</evidence>
<dbReference type="InterPro" id="IPR037066">
    <property type="entry name" value="Plug_dom_sf"/>
</dbReference>
<gene>
    <name evidence="2" type="ORF">CWM47_03120</name>
</gene>
<organism evidence="2 3">
    <name type="scientific">Spirosoma pollinicola</name>
    <dbReference type="NCBI Taxonomy" id="2057025"/>
    <lineage>
        <taxon>Bacteria</taxon>
        <taxon>Pseudomonadati</taxon>
        <taxon>Bacteroidota</taxon>
        <taxon>Cytophagia</taxon>
        <taxon>Cytophagales</taxon>
        <taxon>Cytophagaceae</taxon>
        <taxon>Spirosoma</taxon>
    </lineage>
</organism>
<feature type="chain" id="PRO_5014959815" description="TonB-dependent receptor" evidence="1">
    <location>
        <begin position="20"/>
        <end position="905"/>
    </location>
</feature>